<gene>
    <name evidence="1" type="ORF">UA74_05050</name>
</gene>
<organism evidence="1 2">
    <name type="scientific">Actinoalloteichus fjordicus</name>
    <dbReference type="NCBI Taxonomy" id="1612552"/>
    <lineage>
        <taxon>Bacteria</taxon>
        <taxon>Bacillati</taxon>
        <taxon>Actinomycetota</taxon>
        <taxon>Actinomycetes</taxon>
        <taxon>Pseudonocardiales</taxon>
        <taxon>Pseudonocardiaceae</taxon>
        <taxon>Actinoalloteichus</taxon>
    </lineage>
</organism>
<dbReference type="AlphaFoldDB" id="A0AAC9PQR6"/>
<proteinExistence type="predicted"/>
<evidence type="ECO:0000313" key="2">
    <source>
        <dbReference type="Proteomes" id="UP000185511"/>
    </source>
</evidence>
<dbReference type="KEGG" id="acad:UA74_05050"/>
<keyword evidence="2" id="KW-1185">Reference proteome</keyword>
<name>A0AAC9PQR6_9PSEU</name>
<protein>
    <submittedName>
        <fullName evidence="1">Uncharacterized protein</fullName>
    </submittedName>
</protein>
<sequence length="85" mass="9690">MSCSAVGSAQRSRLVREHGETHYRCRLVAVPLERMVEKLDRRQQCQRWERRYRYGDTLGSVAAATFAHGARQIPNTLAFAARDLG</sequence>
<dbReference type="Proteomes" id="UP000185511">
    <property type="component" value="Chromosome"/>
</dbReference>
<dbReference type="EMBL" id="CP016076">
    <property type="protein sequence ID" value="APU13086.1"/>
    <property type="molecule type" value="Genomic_DNA"/>
</dbReference>
<accession>A0AAC9PQR6</accession>
<reference evidence="2" key="1">
    <citation type="submission" date="2016-06" db="EMBL/GenBank/DDBJ databases">
        <title>Complete genome sequence of Actinoalloteichus fjordicus DSM 46855 (=ADI127-17), type strain of the new species Actinoalloteichus fjordicus.</title>
        <authorList>
            <person name="Ruckert C."/>
            <person name="Nouioui I."/>
            <person name="Willmese J."/>
            <person name="van Wezel G."/>
            <person name="Klenk H.-P."/>
            <person name="Kalinowski J."/>
            <person name="Zotchev S.B."/>
        </authorList>
    </citation>
    <scope>NUCLEOTIDE SEQUENCE [LARGE SCALE GENOMIC DNA]</scope>
    <source>
        <strain evidence="2">ADI127-7</strain>
    </source>
</reference>
<evidence type="ECO:0000313" key="1">
    <source>
        <dbReference type="EMBL" id="APU13086.1"/>
    </source>
</evidence>